<evidence type="ECO:0000259" key="9">
    <source>
        <dbReference type="SMART" id="SM00359"/>
    </source>
</evidence>
<comment type="similarity">
    <text evidence="8">Belongs to the glutamate 5-kinase family.</text>
</comment>
<feature type="binding site" evidence="8">
    <location>
        <begin position="232"/>
        <end position="238"/>
    </location>
    <ligand>
        <name>ATP</name>
        <dbReference type="ChEBI" id="CHEBI:30616"/>
    </ligand>
</feature>
<evidence type="ECO:0000256" key="6">
    <source>
        <dbReference type="ARBA" id="ARBA00022777"/>
    </source>
</evidence>
<dbReference type="InterPro" id="IPR005715">
    <property type="entry name" value="Glu_5kinase/COase_Synthase"/>
</dbReference>
<accession>D5BMQ3</accession>
<feature type="domain" description="PUA" evidence="9">
    <location>
        <begin position="297"/>
        <end position="379"/>
    </location>
</feature>
<dbReference type="Gene3D" id="3.40.1160.10">
    <property type="entry name" value="Acetylglutamate kinase-like"/>
    <property type="match status" value="2"/>
</dbReference>
<dbReference type="GO" id="GO:0003723">
    <property type="term" value="F:RNA binding"/>
    <property type="evidence" value="ECO:0007669"/>
    <property type="project" value="InterPro"/>
</dbReference>
<protein>
    <recommendedName>
        <fullName evidence="8">Glutamate 5-kinase</fullName>
        <ecNumber evidence="8">2.7.2.11</ecNumber>
    </recommendedName>
    <alternativeName>
        <fullName evidence="8">Gamma-glutamyl kinase</fullName>
        <shortName evidence="8">GK</shortName>
    </alternativeName>
</protein>
<dbReference type="FunFam" id="3.40.1160.10:FF:000018">
    <property type="entry name" value="Glutamate 5-kinase"/>
    <property type="match status" value="1"/>
</dbReference>
<evidence type="ECO:0000256" key="7">
    <source>
        <dbReference type="ARBA" id="ARBA00022840"/>
    </source>
</evidence>
<keyword evidence="3 8" id="KW-0641">Proline biosynthesis</keyword>
<dbReference type="SMART" id="SM00359">
    <property type="entry name" value="PUA"/>
    <property type="match status" value="1"/>
</dbReference>
<dbReference type="InterPro" id="IPR001057">
    <property type="entry name" value="Glu/AcGlu_kinase"/>
</dbReference>
<gene>
    <name evidence="8" type="primary">proB</name>
    <name evidence="10" type="ordered locus">SAR116_1853</name>
</gene>
<feature type="binding site" evidence="8">
    <location>
        <position position="170"/>
    </location>
    <ligand>
        <name>substrate</name>
    </ligand>
</feature>
<dbReference type="InterPro" id="IPR036393">
    <property type="entry name" value="AceGlu_kinase-like_sf"/>
</dbReference>
<dbReference type="InterPro" id="IPR041739">
    <property type="entry name" value="G5K_ProB"/>
</dbReference>
<dbReference type="PIRSF" id="PIRSF000729">
    <property type="entry name" value="GK"/>
    <property type="match status" value="1"/>
</dbReference>
<keyword evidence="5 8" id="KW-0547">Nucleotide-binding</keyword>
<dbReference type="UniPathway" id="UPA00098">
    <property type="reaction ID" value="UER00359"/>
</dbReference>
<dbReference type="HAMAP" id="MF_00456">
    <property type="entry name" value="ProB"/>
    <property type="match status" value="1"/>
</dbReference>
<dbReference type="KEGG" id="apb:SAR116_1853"/>
<sequence>MVALENGTMASDDMQTAIDALKAARIVVIKVGSALLVDDKNNAINQTWLAGISEDIAALKSSGASVIVVSSGAIALGSLNLGISQKTLQLEEKQAAAAAGQVTLAHAWMTALATHNIQTAQILLSPDDTETRRRHLNARATITALLSLGAVPVVNENDTVATAEIRFGDNDRLAARVAAMLGADMLVLLSDVDGLYTVNPHDDKNAEHIAMVSSITPDIMNMAGTANASYASGGMVTKLEAARIATSAGCSMIICNGRDPRPLTAIDAGARNTIFTAEASPPTARKKWIAGALSPKGKLVIDDGAITALRQGRSLLPAGVTTIGGNFERGDLIAVESRDGIVIGHGLSAYSANDADRIKGHKSSEIEALLGYRGRDELIHADNIVMNDNGVASDEEMR</sequence>
<comment type="function">
    <text evidence="8">Catalyzes the transfer of a phosphate group to glutamate to form L-glutamate 5-phosphate.</text>
</comment>
<dbReference type="NCBIfam" id="TIGR01027">
    <property type="entry name" value="proB"/>
    <property type="match status" value="1"/>
</dbReference>
<keyword evidence="1 8" id="KW-0963">Cytoplasm</keyword>
<name>D5BMQ3_PUNMI</name>
<dbReference type="EC" id="2.7.2.11" evidence="8"/>
<dbReference type="GO" id="GO:0005829">
    <property type="term" value="C:cytosol"/>
    <property type="evidence" value="ECO:0007669"/>
    <property type="project" value="TreeGrafter"/>
</dbReference>
<keyword evidence="2 8" id="KW-0028">Amino-acid biosynthesis</keyword>
<dbReference type="GO" id="GO:0055129">
    <property type="term" value="P:L-proline biosynthetic process"/>
    <property type="evidence" value="ECO:0007669"/>
    <property type="project" value="UniProtKB-UniRule"/>
</dbReference>
<dbReference type="HOGENOM" id="CLU_025400_2_0_5"/>
<keyword evidence="7 8" id="KW-0067">ATP-binding</keyword>
<dbReference type="GO" id="GO:0005524">
    <property type="term" value="F:ATP binding"/>
    <property type="evidence" value="ECO:0007669"/>
    <property type="project" value="UniProtKB-KW"/>
</dbReference>
<dbReference type="PROSITE" id="PS50890">
    <property type="entry name" value="PUA"/>
    <property type="match status" value="1"/>
</dbReference>
<dbReference type="STRING" id="488538.SAR116_1853"/>
<dbReference type="InterPro" id="IPR036974">
    <property type="entry name" value="PUA_sf"/>
</dbReference>
<dbReference type="PRINTS" id="PR00474">
    <property type="entry name" value="GLU5KINASE"/>
</dbReference>
<dbReference type="SUPFAM" id="SSF88697">
    <property type="entry name" value="PUA domain-like"/>
    <property type="match status" value="1"/>
</dbReference>
<feature type="binding site" evidence="8">
    <location>
        <position position="71"/>
    </location>
    <ligand>
        <name>substrate</name>
    </ligand>
</feature>
<organism evidence="10 11">
    <name type="scientific">Puniceispirillum marinum (strain IMCC1322)</name>
    <dbReference type="NCBI Taxonomy" id="488538"/>
    <lineage>
        <taxon>Bacteria</taxon>
        <taxon>Pseudomonadati</taxon>
        <taxon>Pseudomonadota</taxon>
        <taxon>Alphaproteobacteria</taxon>
        <taxon>Candidatus Puniceispirillales</taxon>
        <taxon>Candidatus Puniceispirillaceae</taxon>
        <taxon>Candidatus Puniceispirillum</taxon>
    </lineage>
</organism>
<dbReference type="InterPro" id="IPR002478">
    <property type="entry name" value="PUA"/>
</dbReference>
<dbReference type="Proteomes" id="UP000007460">
    <property type="component" value="Chromosome"/>
</dbReference>
<dbReference type="CDD" id="cd04242">
    <property type="entry name" value="AAK_G5K_ProB"/>
    <property type="match status" value="1"/>
</dbReference>
<evidence type="ECO:0000313" key="10">
    <source>
        <dbReference type="EMBL" id="ADE40096.1"/>
    </source>
</evidence>
<dbReference type="PANTHER" id="PTHR43654:SF1">
    <property type="entry name" value="ISOPENTENYL PHOSPHATE KINASE"/>
    <property type="match status" value="1"/>
</dbReference>
<dbReference type="eggNOG" id="COG0263">
    <property type="taxonomic scope" value="Bacteria"/>
</dbReference>
<evidence type="ECO:0000256" key="3">
    <source>
        <dbReference type="ARBA" id="ARBA00022650"/>
    </source>
</evidence>
<evidence type="ECO:0000256" key="2">
    <source>
        <dbReference type="ARBA" id="ARBA00022605"/>
    </source>
</evidence>
<keyword evidence="4 8" id="KW-0808">Transferase</keyword>
<dbReference type="CDD" id="cd21157">
    <property type="entry name" value="PUA_G5K"/>
    <property type="match status" value="1"/>
</dbReference>
<dbReference type="EMBL" id="CP001751">
    <property type="protein sequence ID" value="ADE40096.1"/>
    <property type="molecule type" value="Genomic_DNA"/>
</dbReference>
<dbReference type="AlphaFoldDB" id="D5BMQ3"/>
<dbReference type="GO" id="GO:0004349">
    <property type="term" value="F:glutamate 5-kinase activity"/>
    <property type="evidence" value="ECO:0007669"/>
    <property type="project" value="UniProtKB-UniRule"/>
</dbReference>
<dbReference type="InterPro" id="IPR001048">
    <property type="entry name" value="Asp/Glu/Uridylate_kinase"/>
</dbReference>
<dbReference type="FunFam" id="2.30.130.10:FF:000007">
    <property type="entry name" value="Glutamate 5-kinase"/>
    <property type="match status" value="1"/>
</dbReference>
<evidence type="ECO:0000256" key="4">
    <source>
        <dbReference type="ARBA" id="ARBA00022679"/>
    </source>
</evidence>
<reference evidence="10 11" key="1">
    <citation type="journal article" date="2010" name="J. Bacteriol.">
        <title>Complete genome sequence of "Candidatus Puniceispirillum marinum" IMCC1322, a representative of the SAR116 clade in the Alphaproteobacteria.</title>
        <authorList>
            <person name="Oh H.M."/>
            <person name="Kwon K.K."/>
            <person name="Kang I."/>
            <person name="Kang S.G."/>
            <person name="Lee J.H."/>
            <person name="Kim S.J."/>
            <person name="Cho J.C."/>
        </authorList>
    </citation>
    <scope>NUCLEOTIDE SEQUENCE [LARGE SCALE GENOMIC DNA]</scope>
    <source>
        <strain evidence="10 11">IMCC1322</strain>
    </source>
</reference>
<dbReference type="InterPro" id="IPR011529">
    <property type="entry name" value="Glu_5kinase"/>
</dbReference>
<keyword evidence="6 8" id="KW-0418">Kinase</keyword>
<comment type="subcellular location">
    <subcellularLocation>
        <location evidence="8">Cytoplasm</location>
    </subcellularLocation>
</comment>
<proteinExistence type="inferred from homology"/>
<dbReference type="PANTHER" id="PTHR43654">
    <property type="entry name" value="GLUTAMATE 5-KINASE"/>
    <property type="match status" value="1"/>
</dbReference>
<comment type="catalytic activity">
    <reaction evidence="8">
        <text>L-glutamate + ATP = L-glutamyl 5-phosphate + ADP</text>
        <dbReference type="Rhea" id="RHEA:14877"/>
        <dbReference type="ChEBI" id="CHEBI:29985"/>
        <dbReference type="ChEBI" id="CHEBI:30616"/>
        <dbReference type="ChEBI" id="CHEBI:58274"/>
        <dbReference type="ChEBI" id="CHEBI:456216"/>
        <dbReference type="EC" id="2.7.2.11"/>
    </reaction>
</comment>
<dbReference type="Pfam" id="PF01472">
    <property type="entry name" value="PUA"/>
    <property type="match status" value="1"/>
</dbReference>
<feature type="binding site" evidence="8">
    <location>
        <position position="158"/>
    </location>
    <ligand>
        <name>substrate</name>
    </ligand>
</feature>
<dbReference type="SUPFAM" id="SSF53633">
    <property type="entry name" value="Carbamate kinase-like"/>
    <property type="match status" value="1"/>
</dbReference>
<evidence type="ECO:0000313" key="11">
    <source>
        <dbReference type="Proteomes" id="UP000007460"/>
    </source>
</evidence>
<dbReference type="InterPro" id="IPR015947">
    <property type="entry name" value="PUA-like_sf"/>
</dbReference>
<evidence type="ECO:0000256" key="1">
    <source>
        <dbReference type="ARBA" id="ARBA00022490"/>
    </source>
</evidence>
<dbReference type="PROSITE" id="PS00902">
    <property type="entry name" value="GLUTAMATE_5_KINASE"/>
    <property type="match status" value="1"/>
</dbReference>
<comment type="pathway">
    <text evidence="8">Amino-acid biosynthesis; L-proline biosynthesis; L-glutamate 5-semialdehyde from L-glutamate: step 1/2.</text>
</comment>
<dbReference type="InterPro" id="IPR019797">
    <property type="entry name" value="Glutamate_5-kinase_CS"/>
</dbReference>
<keyword evidence="11" id="KW-1185">Reference proteome</keyword>
<dbReference type="RefSeq" id="WP_013046723.1">
    <property type="nucleotide sequence ID" value="NC_014010.1"/>
</dbReference>
<evidence type="ECO:0000256" key="5">
    <source>
        <dbReference type="ARBA" id="ARBA00022741"/>
    </source>
</evidence>
<dbReference type="Gene3D" id="2.30.130.10">
    <property type="entry name" value="PUA domain"/>
    <property type="match status" value="1"/>
</dbReference>
<dbReference type="Pfam" id="PF00696">
    <property type="entry name" value="AA_kinase"/>
    <property type="match status" value="1"/>
</dbReference>
<feature type="binding site" evidence="8">
    <location>
        <begin position="190"/>
        <end position="191"/>
    </location>
    <ligand>
        <name>ATP</name>
        <dbReference type="ChEBI" id="CHEBI:30616"/>
    </ligand>
</feature>
<evidence type="ECO:0000256" key="8">
    <source>
        <dbReference type="HAMAP-Rule" id="MF_00456"/>
    </source>
</evidence>
<feature type="binding site" evidence="8">
    <location>
        <position position="30"/>
    </location>
    <ligand>
        <name>ATP</name>
        <dbReference type="ChEBI" id="CHEBI:30616"/>
    </ligand>
</feature>